<evidence type="ECO:0000313" key="1">
    <source>
        <dbReference type="EMBL" id="MFD2663061.1"/>
    </source>
</evidence>
<sequence>MDTCVQCLSSNLINIIDTLKTNINGKQLIIENIPATKCDECDEIYYDHEASRFIDEQIAKFKHS</sequence>
<comment type="caution">
    <text evidence="1">The sequence shown here is derived from an EMBL/GenBank/DDBJ whole genome shotgun (WGS) entry which is preliminary data.</text>
</comment>
<organism evidence="1 2">
    <name type="scientific">Paenibacillus thailandensis</name>
    <dbReference type="NCBI Taxonomy" id="393250"/>
    <lineage>
        <taxon>Bacteria</taxon>
        <taxon>Bacillati</taxon>
        <taxon>Bacillota</taxon>
        <taxon>Bacilli</taxon>
        <taxon>Bacillales</taxon>
        <taxon>Paenibacillaceae</taxon>
        <taxon>Paenibacillus</taxon>
    </lineage>
</organism>
<evidence type="ECO:0000313" key="2">
    <source>
        <dbReference type="Proteomes" id="UP001597493"/>
    </source>
</evidence>
<dbReference type="RefSeq" id="WP_379278392.1">
    <property type="nucleotide sequence ID" value="NZ_JBHUMY010000038.1"/>
</dbReference>
<name>A0ABW5R3M8_9BACL</name>
<reference evidence="2" key="1">
    <citation type="journal article" date="2019" name="Int. J. Syst. Evol. Microbiol.">
        <title>The Global Catalogue of Microorganisms (GCM) 10K type strain sequencing project: providing services to taxonomists for standard genome sequencing and annotation.</title>
        <authorList>
            <consortium name="The Broad Institute Genomics Platform"/>
            <consortium name="The Broad Institute Genome Sequencing Center for Infectious Disease"/>
            <person name="Wu L."/>
            <person name="Ma J."/>
        </authorList>
    </citation>
    <scope>NUCLEOTIDE SEQUENCE [LARGE SCALE GENOMIC DNA]</scope>
    <source>
        <strain evidence="2">TISTR 1827</strain>
    </source>
</reference>
<protein>
    <submittedName>
        <fullName evidence="1">YgiT-type zinc finger protein</fullName>
    </submittedName>
</protein>
<gene>
    <name evidence="1" type="ORF">ACFSW5_22645</name>
</gene>
<accession>A0ABW5R3M8</accession>
<dbReference type="NCBIfam" id="TIGR03831">
    <property type="entry name" value="YgiT_finger"/>
    <property type="match status" value="1"/>
</dbReference>
<keyword evidence="2" id="KW-1185">Reference proteome</keyword>
<dbReference type="Gene3D" id="3.10.20.860">
    <property type="match status" value="1"/>
</dbReference>
<proteinExistence type="predicted"/>
<dbReference type="Proteomes" id="UP001597493">
    <property type="component" value="Unassembled WGS sequence"/>
</dbReference>
<dbReference type="InterPro" id="IPR022453">
    <property type="entry name" value="Znf_MqsA-type"/>
</dbReference>
<dbReference type="EMBL" id="JBHUMY010000038">
    <property type="protein sequence ID" value="MFD2663061.1"/>
    <property type="molecule type" value="Genomic_DNA"/>
</dbReference>